<evidence type="ECO:0000256" key="5">
    <source>
        <dbReference type="ARBA" id="ARBA00022729"/>
    </source>
</evidence>
<dbReference type="InterPro" id="IPR057475">
    <property type="entry name" value="CUT_C"/>
</dbReference>
<evidence type="ECO:0000313" key="10">
    <source>
        <dbReference type="WBParaSite" id="jg20024"/>
    </source>
</evidence>
<dbReference type="Pfam" id="PF25301">
    <property type="entry name" value="CUT_C"/>
    <property type="match status" value="1"/>
</dbReference>
<keyword evidence="3" id="KW-1003">Cell membrane</keyword>
<dbReference type="AlphaFoldDB" id="A0A915DJ70"/>
<evidence type="ECO:0000256" key="6">
    <source>
        <dbReference type="ARBA" id="ARBA00022989"/>
    </source>
</evidence>
<evidence type="ECO:0000259" key="8">
    <source>
        <dbReference type="PROSITE" id="PS51034"/>
    </source>
</evidence>
<keyword evidence="6" id="KW-1133">Transmembrane helix</keyword>
<dbReference type="PROSITE" id="PS51034">
    <property type="entry name" value="ZP_2"/>
    <property type="match status" value="1"/>
</dbReference>
<keyword evidence="4" id="KW-0812">Transmembrane</keyword>
<reference evidence="10" key="1">
    <citation type="submission" date="2022-11" db="UniProtKB">
        <authorList>
            <consortium name="WormBaseParasite"/>
        </authorList>
    </citation>
    <scope>IDENTIFICATION</scope>
</reference>
<dbReference type="Pfam" id="PF25057">
    <property type="entry name" value="CUT_N"/>
    <property type="match status" value="1"/>
</dbReference>
<evidence type="ECO:0000313" key="9">
    <source>
        <dbReference type="Proteomes" id="UP000887574"/>
    </source>
</evidence>
<evidence type="ECO:0000256" key="7">
    <source>
        <dbReference type="ARBA" id="ARBA00023136"/>
    </source>
</evidence>
<evidence type="ECO:0000256" key="3">
    <source>
        <dbReference type="ARBA" id="ARBA00022475"/>
    </source>
</evidence>
<dbReference type="PANTHER" id="PTHR22907">
    <property type="entry name" value="GH04558P"/>
    <property type="match status" value="1"/>
</dbReference>
<name>A0A915DJ70_9BILA</name>
<keyword evidence="9" id="KW-1185">Reference proteome</keyword>
<organism evidence="9 10">
    <name type="scientific">Ditylenchus dipsaci</name>
    <dbReference type="NCBI Taxonomy" id="166011"/>
    <lineage>
        <taxon>Eukaryota</taxon>
        <taxon>Metazoa</taxon>
        <taxon>Ecdysozoa</taxon>
        <taxon>Nematoda</taxon>
        <taxon>Chromadorea</taxon>
        <taxon>Rhabditida</taxon>
        <taxon>Tylenchina</taxon>
        <taxon>Tylenchomorpha</taxon>
        <taxon>Sphaerularioidea</taxon>
        <taxon>Anguinidae</taxon>
        <taxon>Anguininae</taxon>
        <taxon>Ditylenchus</taxon>
    </lineage>
</organism>
<accession>A0A915DJ70</accession>
<dbReference type="Proteomes" id="UP000887574">
    <property type="component" value="Unplaced"/>
</dbReference>
<dbReference type="WBParaSite" id="jg20024">
    <property type="protein sequence ID" value="jg20024"/>
    <property type="gene ID" value="jg20024"/>
</dbReference>
<comment type="subcellular location">
    <subcellularLocation>
        <location evidence="1">Cell membrane</location>
        <topology evidence="1">Single-pass type I membrane protein</topology>
    </subcellularLocation>
</comment>
<keyword evidence="7" id="KW-0472">Membrane</keyword>
<dbReference type="GO" id="GO:0005886">
    <property type="term" value="C:plasma membrane"/>
    <property type="evidence" value="ECO:0007669"/>
    <property type="project" value="UniProtKB-SubCell"/>
</dbReference>
<keyword evidence="2" id="KW-0193">Cuticle</keyword>
<feature type="domain" description="ZP" evidence="8">
    <location>
        <begin position="1"/>
        <end position="112"/>
    </location>
</feature>
<protein>
    <submittedName>
        <fullName evidence="10">ZP domain-containing protein</fullName>
    </submittedName>
</protein>
<dbReference type="InterPro" id="IPR056953">
    <property type="entry name" value="CUT_N"/>
</dbReference>
<sequence>MQMAIEQNKNLCFFYPFSLLQKSNPKGIFISTSLIVAFHPEFLTKFDRVYKVQCYYMEMENVLEKEITVKMAPPVLQTQQVPMPVCKYEVLAGGPEGPPVFYATIGQMVYHK</sequence>
<dbReference type="InterPro" id="IPR001507">
    <property type="entry name" value="ZP_dom"/>
</dbReference>
<proteinExistence type="predicted"/>
<evidence type="ECO:0000256" key="4">
    <source>
        <dbReference type="ARBA" id="ARBA00022692"/>
    </source>
</evidence>
<dbReference type="InterPro" id="IPR051962">
    <property type="entry name" value="Cuticlin"/>
</dbReference>
<dbReference type="PANTHER" id="PTHR22907:SF11">
    <property type="entry name" value="CUTICLIN-5"/>
    <property type="match status" value="1"/>
</dbReference>
<evidence type="ECO:0000256" key="1">
    <source>
        <dbReference type="ARBA" id="ARBA00004251"/>
    </source>
</evidence>
<keyword evidence="5" id="KW-0732">Signal</keyword>
<dbReference type="GO" id="GO:0042302">
    <property type="term" value="F:structural constituent of cuticle"/>
    <property type="evidence" value="ECO:0007669"/>
    <property type="project" value="UniProtKB-KW"/>
</dbReference>
<evidence type="ECO:0000256" key="2">
    <source>
        <dbReference type="ARBA" id="ARBA00022460"/>
    </source>
</evidence>